<dbReference type="CDD" id="cd20684">
    <property type="entry name" value="CdiA-CT_Yk_RNaseA-like"/>
    <property type="match status" value="1"/>
</dbReference>
<protein>
    <recommendedName>
        <fullName evidence="1">Bacterial CdiA-CT RNAse A domain-containing protein</fullName>
    </recommendedName>
</protein>
<dbReference type="EMBL" id="JADBEC010000002">
    <property type="protein sequence ID" value="MBE1507283.1"/>
    <property type="molecule type" value="Genomic_DNA"/>
</dbReference>
<dbReference type="Proteomes" id="UP000620262">
    <property type="component" value="Unassembled WGS sequence"/>
</dbReference>
<accession>A0ABR9IVP0</accession>
<proteinExistence type="predicted"/>
<gene>
    <name evidence="2" type="ORF">H4W29_004528</name>
</gene>
<reference evidence="2 3" key="1">
    <citation type="submission" date="2020-10" db="EMBL/GenBank/DDBJ databases">
        <title>Sequencing the genomes of 1000 actinobacteria strains.</title>
        <authorList>
            <person name="Klenk H.-P."/>
        </authorList>
    </citation>
    <scope>NUCLEOTIDE SEQUENCE [LARGE SCALE GENOMIC DNA]</scope>
    <source>
        <strain evidence="2 3">DSM 7307</strain>
    </source>
</reference>
<sequence>MILGLPEVIQKANDGDPAAMVQVITLATRLKLFGAGAEKAIEETAGTATSPVANSPIVPGGGLQAHEAAGGHLISRHVGKLDADLSARLSSQPNVTAASSFPDCATAERAVSSALDANTPNISQFLSGSNNRLIINHNVGSPVGNVLTRGSATSVPSSNVRVVIQRDPTMPTGYKIITGFPVP</sequence>
<comment type="caution">
    <text evidence="2">The sequence shown here is derived from an EMBL/GenBank/DDBJ whole genome shotgun (WGS) entry which is preliminary data.</text>
</comment>
<dbReference type="Pfam" id="PF18431">
    <property type="entry name" value="RNAse_A_bac"/>
    <property type="match status" value="1"/>
</dbReference>
<dbReference type="RefSeq" id="WP_192731039.1">
    <property type="nucleotide sequence ID" value="NZ_BAAAVL010000012.1"/>
</dbReference>
<dbReference type="InterPro" id="IPR041436">
    <property type="entry name" value="RNAse_A_bac"/>
</dbReference>
<keyword evidence="3" id="KW-1185">Reference proteome</keyword>
<evidence type="ECO:0000259" key="1">
    <source>
        <dbReference type="Pfam" id="PF18431"/>
    </source>
</evidence>
<evidence type="ECO:0000313" key="3">
    <source>
        <dbReference type="Proteomes" id="UP000620262"/>
    </source>
</evidence>
<organism evidence="2 3">
    <name type="scientific">Rhizobium viscosum</name>
    <name type="common">Arthrobacter viscosus</name>
    <dbReference type="NCBI Taxonomy" id="1673"/>
    <lineage>
        <taxon>Bacteria</taxon>
        <taxon>Pseudomonadati</taxon>
        <taxon>Pseudomonadota</taxon>
        <taxon>Alphaproteobacteria</taxon>
        <taxon>Hyphomicrobiales</taxon>
        <taxon>Rhizobiaceae</taxon>
        <taxon>Rhizobium/Agrobacterium group</taxon>
        <taxon>Rhizobium</taxon>
    </lineage>
</organism>
<name>A0ABR9IVP0_RHIVS</name>
<feature type="domain" description="Bacterial CdiA-CT RNAse A" evidence="1">
    <location>
        <begin position="71"/>
        <end position="181"/>
    </location>
</feature>
<evidence type="ECO:0000313" key="2">
    <source>
        <dbReference type="EMBL" id="MBE1507283.1"/>
    </source>
</evidence>